<reference evidence="3 4" key="1">
    <citation type="submission" date="2019-07" db="EMBL/GenBank/DDBJ databases">
        <title>Draft genome of C. aurimucosum strain 14-2523.</title>
        <authorList>
            <person name="Pacheco L.G.C."/>
            <person name="Aguiar E.R.G.R."/>
            <person name="Navas J."/>
            <person name="Santos C.S."/>
            <person name="Rocha D.J.P.G."/>
        </authorList>
    </citation>
    <scope>NUCLEOTIDE SEQUENCE [LARGE SCALE GENOMIC DNA]</scope>
    <source>
        <strain evidence="3 4">14-2523</strain>
    </source>
</reference>
<feature type="region of interest" description="Disordered" evidence="1">
    <location>
        <begin position="192"/>
        <end position="211"/>
    </location>
</feature>
<evidence type="ECO:0000259" key="2">
    <source>
        <dbReference type="Pfam" id="PF20592"/>
    </source>
</evidence>
<dbReference type="Proteomes" id="UP000320531">
    <property type="component" value="Unassembled WGS sequence"/>
</dbReference>
<organism evidence="3 4">
    <name type="scientific">Corynebacterium aurimucosum</name>
    <dbReference type="NCBI Taxonomy" id="169292"/>
    <lineage>
        <taxon>Bacteria</taxon>
        <taxon>Bacillati</taxon>
        <taxon>Actinomycetota</taxon>
        <taxon>Actinomycetes</taxon>
        <taxon>Mycobacteriales</taxon>
        <taxon>Corynebacteriaceae</taxon>
        <taxon>Corynebacterium</taxon>
    </lineage>
</organism>
<evidence type="ECO:0000313" key="3">
    <source>
        <dbReference type="EMBL" id="TVU55893.1"/>
    </source>
</evidence>
<dbReference type="InterPro" id="IPR046774">
    <property type="entry name" value="pAdhesive_10"/>
</dbReference>
<evidence type="ECO:0000256" key="1">
    <source>
        <dbReference type="SAM" id="MobiDB-lite"/>
    </source>
</evidence>
<proteinExistence type="predicted"/>
<name>A0A558GG90_9CORY</name>
<gene>
    <name evidence="3" type="ORF">FQK23_11680</name>
</gene>
<dbReference type="Pfam" id="PF20592">
    <property type="entry name" value="pAdhesive_10"/>
    <property type="match status" value="1"/>
</dbReference>
<sequence>MNASRNGAARRRSSRKGVAALSAITLALSGLSITSFNTVMPEATAATLSGGIRDKSGAVEKGAQKASDLPAGSCVVSETDTANHSQAGFSWNTLEPGTDSPDKTLWGLSVSFDNSKDRTFADWSFTNGANLGKVLGTGNVPSMEAGQTFLDKSVTHKADESIEITGSRDQRNLNLYADLTAEKVKQFASATAENPVGTPGRATTRRTILRA</sequence>
<dbReference type="AlphaFoldDB" id="A0A558GG90"/>
<protein>
    <recommendedName>
        <fullName evidence="2">Putative adhesin domain-containing protein</fullName>
    </recommendedName>
</protein>
<comment type="caution">
    <text evidence="3">The sequence shown here is derived from an EMBL/GenBank/DDBJ whole genome shotgun (WGS) entry which is preliminary data.</text>
</comment>
<dbReference type="EMBL" id="VMTY01000061">
    <property type="protein sequence ID" value="TVU55893.1"/>
    <property type="molecule type" value="Genomic_DNA"/>
</dbReference>
<feature type="domain" description="Putative adhesin" evidence="2">
    <location>
        <begin position="66"/>
        <end position="196"/>
    </location>
</feature>
<accession>A0A558GG90</accession>
<evidence type="ECO:0000313" key="4">
    <source>
        <dbReference type="Proteomes" id="UP000320531"/>
    </source>
</evidence>